<proteinExistence type="predicted"/>
<dbReference type="Proteomes" id="UP000636800">
    <property type="component" value="Chromosome 5"/>
</dbReference>
<evidence type="ECO:0000313" key="2">
    <source>
        <dbReference type="EMBL" id="KAG0481201.1"/>
    </source>
</evidence>
<evidence type="ECO:0000313" key="3">
    <source>
        <dbReference type="Proteomes" id="UP000636800"/>
    </source>
</evidence>
<sequence>MAATKDNRLVQKHRMTEGRSSKGITGGKRRQVANSTYSYVFGSVPVPRPQFLLQLSGRMQNGAATPNLMVLGTGEVIEKRFQRLKKNSGIMLWSEEDEKLEDVDSGRYRTGYGMWQRGAVLVSVDVELEKGFDQDKRCKRRRVLP</sequence>
<accession>A0A835R1V1</accession>
<keyword evidence="3" id="KW-1185">Reference proteome</keyword>
<feature type="region of interest" description="Disordered" evidence="1">
    <location>
        <begin position="1"/>
        <end position="29"/>
    </location>
</feature>
<dbReference type="OrthoDB" id="2014828at2759"/>
<gene>
    <name evidence="2" type="ORF">HPP92_012059</name>
</gene>
<comment type="caution">
    <text evidence="2">The sequence shown here is derived from an EMBL/GenBank/DDBJ whole genome shotgun (WGS) entry which is preliminary data.</text>
</comment>
<feature type="compositionally biased region" description="Basic and acidic residues" evidence="1">
    <location>
        <begin position="1"/>
        <end position="20"/>
    </location>
</feature>
<organism evidence="2 3">
    <name type="scientific">Vanilla planifolia</name>
    <name type="common">Vanilla</name>
    <dbReference type="NCBI Taxonomy" id="51239"/>
    <lineage>
        <taxon>Eukaryota</taxon>
        <taxon>Viridiplantae</taxon>
        <taxon>Streptophyta</taxon>
        <taxon>Embryophyta</taxon>
        <taxon>Tracheophyta</taxon>
        <taxon>Spermatophyta</taxon>
        <taxon>Magnoliopsida</taxon>
        <taxon>Liliopsida</taxon>
        <taxon>Asparagales</taxon>
        <taxon>Orchidaceae</taxon>
        <taxon>Vanilloideae</taxon>
        <taxon>Vanilleae</taxon>
        <taxon>Vanilla</taxon>
    </lineage>
</organism>
<dbReference type="AlphaFoldDB" id="A0A835R1V1"/>
<reference evidence="2 3" key="1">
    <citation type="journal article" date="2020" name="Nat. Food">
        <title>A phased Vanilla planifolia genome enables genetic improvement of flavour and production.</title>
        <authorList>
            <person name="Hasing T."/>
            <person name="Tang H."/>
            <person name="Brym M."/>
            <person name="Khazi F."/>
            <person name="Huang T."/>
            <person name="Chambers A.H."/>
        </authorList>
    </citation>
    <scope>NUCLEOTIDE SEQUENCE [LARGE SCALE GENOMIC DNA]</scope>
    <source>
        <tissue evidence="2">Leaf</tissue>
    </source>
</reference>
<protein>
    <submittedName>
        <fullName evidence="2">Uncharacterized protein</fullName>
    </submittedName>
</protein>
<name>A0A835R1V1_VANPL</name>
<dbReference type="EMBL" id="JADCNL010000005">
    <property type="protein sequence ID" value="KAG0481201.1"/>
    <property type="molecule type" value="Genomic_DNA"/>
</dbReference>
<evidence type="ECO:0000256" key="1">
    <source>
        <dbReference type="SAM" id="MobiDB-lite"/>
    </source>
</evidence>